<organism evidence="7">
    <name type="scientific">Myoviridae sp. ctx322</name>
    <dbReference type="NCBI Taxonomy" id="2826711"/>
    <lineage>
        <taxon>Viruses</taxon>
        <taxon>Duplodnaviria</taxon>
        <taxon>Heunggongvirae</taxon>
        <taxon>Uroviricota</taxon>
        <taxon>Caudoviricetes</taxon>
    </lineage>
</organism>
<evidence type="ECO:0000256" key="1">
    <source>
        <dbReference type="ARBA" id="ARBA00022741"/>
    </source>
</evidence>
<keyword evidence="4" id="KW-0067">ATP-binding</keyword>
<dbReference type="Gene3D" id="3.30.780.20">
    <property type="match status" value="1"/>
</dbReference>
<dbReference type="InterPro" id="IPR049430">
    <property type="entry name" value="UvsW_N_sf"/>
</dbReference>
<dbReference type="SMART" id="SM00487">
    <property type="entry name" value="DEXDc"/>
    <property type="match status" value="1"/>
</dbReference>
<dbReference type="GO" id="GO:0005524">
    <property type="term" value="F:ATP binding"/>
    <property type="evidence" value="ECO:0007669"/>
    <property type="project" value="UniProtKB-KW"/>
</dbReference>
<accession>A0A8S5N9X7</accession>
<sequence>MIHITILNGNICELDGDRKILIQLFNEFKIKHPNAWHIQMYQKGRTKWDGFIKYISDSGRFKIGLLPKVVESIKAKGEKVKIIDKRPPLGVTPRIPSILGNMKLYPVQIKALRNLLGNTVEGVPFQICAGDYSVGFGKSLIFCAIFEAYQRKVPTLLLLNDSDLFNQFKRELPPLLPGENINFIQGGKSSWGMFNVGMVQSISRNLRNYAYDLSRIGIVLIDEADIIDNKTYKNVIEHLYNSRIRIGLSGTIYMSKLKKDLMHNMNIMSFIGPTVDSVKLKDQMDAGRATPVVVKMIDASEVGGMDSKDYQTEYDFTITQNDKAYKKSWDRAMYNAKYGRLPMLIVTKFIAHCENLYRYYEKRNKGKYKIAYVHHETKNRKQILEDFRTGKIDILISTTIISRGKNFPTLKYLQNTASMDSNEKSIQILGRLVRQHSSKKKAYLDDLVFPGNYLLRHGRHRKRYYQQEKLKVIQVGFKKKL</sequence>
<dbReference type="EMBL" id="BK015115">
    <property type="protein sequence ID" value="DAD91494.1"/>
    <property type="molecule type" value="Genomic_DNA"/>
</dbReference>
<dbReference type="Pfam" id="PF04851">
    <property type="entry name" value="ResIII"/>
    <property type="match status" value="1"/>
</dbReference>
<feature type="domain" description="Helicase ATP-binding" evidence="5">
    <location>
        <begin position="135"/>
        <end position="270"/>
    </location>
</feature>
<evidence type="ECO:0000256" key="2">
    <source>
        <dbReference type="ARBA" id="ARBA00022801"/>
    </source>
</evidence>
<dbReference type="Gene3D" id="3.40.50.300">
    <property type="entry name" value="P-loop containing nucleotide triphosphate hydrolases"/>
    <property type="match status" value="2"/>
</dbReference>
<evidence type="ECO:0000256" key="4">
    <source>
        <dbReference type="ARBA" id="ARBA00022840"/>
    </source>
</evidence>
<keyword evidence="2" id="KW-0378">Hydrolase</keyword>
<keyword evidence="1" id="KW-0547">Nucleotide-binding</keyword>
<evidence type="ECO:0000259" key="6">
    <source>
        <dbReference type="PROSITE" id="PS51194"/>
    </source>
</evidence>
<dbReference type="Pfam" id="PF00271">
    <property type="entry name" value="Helicase_C"/>
    <property type="match status" value="1"/>
</dbReference>
<dbReference type="GO" id="GO:0016787">
    <property type="term" value="F:hydrolase activity"/>
    <property type="evidence" value="ECO:0007669"/>
    <property type="project" value="UniProtKB-KW"/>
</dbReference>
<keyword evidence="3 7" id="KW-0347">Helicase</keyword>
<dbReference type="GO" id="GO:0004386">
    <property type="term" value="F:helicase activity"/>
    <property type="evidence" value="ECO:0007669"/>
    <property type="project" value="UniProtKB-KW"/>
</dbReference>
<evidence type="ECO:0000259" key="5">
    <source>
        <dbReference type="PROSITE" id="PS51192"/>
    </source>
</evidence>
<evidence type="ECO:0000256" key="3">
    <source>
        <dbReference type="ARBA" id="ARBA00022806"/>
    </source>
</evidence>
<evidence type="ECO:0000313" key="7">
    <source>
        <dbReference type="EMBL" id="DAD91494.1"/>
    </source>
</evidence>
<dbReference type="GO" id="GO:0003677">
    <property type="term" value="F:DNA binding"/>
    <property type="evidence" value="ECO:0007669"/>
    <property type="project" value="InterPro"/>
</dbReference>
<dbReference type="InterPro" id="IPR014001">
    <property type="entry name" value="Helicase_ATP-bd"/>
</dbReference>
<dbReference type="InterPro" id="IPR027417">
    <property type="entry name" value="P-loop_NTPase"/>
</dbReference>
<dbReference type="SUPFAM" id="SSF52540">
    <property type="entry name" value="P-loop containing nucleoside triphosphate hydrolases"/>
    <property type="match status" value="1"/>
</dbReference>
<reference evidence="7" key="1">
    <citation type="journal article" date="2021" name="Proc. Natl. Acad. Sci. U.S.A.">
        <title>A Catalog of Tens of Thousands of Viruses from Human Metagenomes Reveals Hidden Associations with Chronic Diseases.</title>
        <authorList>
            <person name="Tisza M.J."/>
            <person name="Buck C.B."/>
        </authorList>
    </citation>
    <scope>NUCLEOTIDE SEQUENCE</scope>
    <source>
        <strain evidence="7">Ctx322</strain>
    </source>
</reference>
<dbReference type="InterPro" id="IPR050615">
    <property type="entry name" value="ATP-dep_DNA_Helicase"/>
</dbReference>
<proteinExistence type="predicted"/>
<dbReference type="SMART" id="SM00490">
    <property type="entry name" value="HELICc"/>
    <property type="match status" value="1"/>
</dbReference>
<dbReference type="PANTHER" id="PTHR11274">
    <property type="entry name" value="RAD25/XP-B DNA REPAIR HELICASE"/>
    <property type="match status" value="1"/>
</dbReference>
<dbReference type="PROSITE" id="PS51194">
    <property type="entry name" value="HELICASE_CTER"/>
    <property type="match status" value="1"/>
</dbReference>
<dbReference type="InterPro" id="IPR001650">
    <property type="entry name" value="Helicase_C-like"/>
</dbReference>
<dbReference type="PROSITE" id="PS51192">
    <property type="entry name" value="HELICASE_ATP_BIND_1"/>
    <property type="match status" value="1"/>
</dbReference>
<dbReference type="InterPro" id="IPR006935">
    <property type="entry name" value="Helicase/UvrB_N"/>
</dbReference>
<protein>
    <submittedName>
        <fullName evidence="7">DNA helicase</fullName>
    </submittedName>
</protein>
<feature type="domain" description="Helicase C-terminal" evidence="6">
    <location>
        <begin position="333"/>
        <end position="481"/>
    </location>
</feature>
<name>A0A8S5N9X7_9CAUD</name>
<dbReference type="PANTHER" id="PTHR11274:SF0">
    <property type="entry name" value="GENERAL TRANSCRIPTION AND DNA REPAIR FACTOR IIH HELICASE SUBUNIT XPB"/>
    <property type="match status" value="1"/>
</dbReference>